<sequence length="69" mass="7400">MSTLFSNVHTVISRSSFDLSKSLTSSFFSSAYIFLSSAISFSLFHKIINAAASSSISFLFIASSFSLAS</sequence>
<evidence type="ECO:0000313" key="2">
    <source>
        <dbReference type="EMBL" id="JAE31300.1"/>
    </source>
</evidence>
<keyword evidence="1" id="KW-1133">Transmembrane helix</keyword>
<evidence type="ECO:0000256" key="1">
    <source>
        <dbReference type="SAM" id="Phobius"/>
    </source>
</evidence>
<name>A0A0A9H251_ARUDO</name>
<dbReference type="AlphaFoldDB" id="A0A0A9H251"/>
<feature type="transmembrane region" description="Helical" evidence="1">
    <location>
        <begin position="50"/>
        <end position="68"/>
    </location>
</feature>
<reference evidence="2" key="2">
    <citation type="journal article" date="2015" name="Data Brief">
        <title>Shoot transcriptome of the giant reed, Arundo donax.</title>
        <authorList>
            <person name="Barrero R.A."/>
            <person name="Guerrero F.D."/>
            <person name="Moolhuijzen P."/>
            <person name="Goolsby J.A."/>
            <person name="Tidwell J."/>
            <person name="Bellgard S.E."/>
            <person name="Bellgard M.I."/>
        </authorList>
    </citation>
    <scope>NUCLEOTIDE SEQUENCE</scope>
    <source>
        <tissue evidence="2">Shoot tissue taken approximately 20 cm above the soil surface</tissue>
    </source>
</reference>
<accession>A0A0A9H251</accession>
<keyword evidence="1" id="KW-0472">Membrane</keyword>
<dbReference type="EMBL" id="GBRH01166596">
    <property type="protein sequence ID" value="JAE31300.1"/>
    <property type="molecule type" value="Transcribed_RNA"/>
</dbReference>
<reference evidence="2" key="1">
    <citation type="submission" date="2014-09" db="EMBL/GenBank/DDBJ databases">
        <authorList>
            <person name="Magalhaes I.L.F."/>
            <person name="Oliveira U."/>
            <person name="Santos F.R."/>
            <person name="Vidigal T.H.D.A."/>
            <person name="Brescovit A.D."/>
            <person name="Santos A.J."/>
        </authorList>
    </citation>
    <scope>NUCLEOTIDE SEQUENCE</scope>
    <source>
        <tissue evidence="2">Shoot tissue taken approximately 20 cm above the soil surface</tissue>
    </source>
</reference>
<proteinExistence type="predicted"/>
<organism evidence="2">
    <name type="scientific">Arundo donax</name>
    <name type="common">Giant reed</name>
    <name type="synonym">Donax arundinaceus</name>
    <dbReference type="NCBI Taxonomy" id="35708"/>
    <lineage>
        <taxon>Eukaryota</taxon>
        <taxon>Viridiplantae</taxon>
        <taxon>Streptophyta</taxon>
        <taxon>Embryophyta</taxon>
        <taxon>Tracheophyta</taxon>
        <taxon>Spermatophyta</taxon>
        <taxon>Magnoliopsida</taxon>
        <taxon>Liliopsida</taxon>
        <taxon>Poales</taxon>
        <taxon>Poaceae</taxon>
        <taxon>PACMAD clade</taxon>
        <taxon>Arundinoideae</taxon>
        <taxon>Arundineae</taxon>
        <taxon>Arundo</taxon>
    </lineage>
</organism>
<protein>
    <submittedName>
        <fullName evidence="2">Uncharacterized protein</fullName>
    </submittedName>
</protein>
<keyword evidence="1" id="KW-0812">Transmembrane</keyword>
<feature type="transmembrane region" description="Helical" evidence="1">
    <location>
        <begin position="23"/>
        <end position="44"/>
    </location>
</feature>